<proteinExistence type="predicted"/>
<keyword evidence="1" id="KW-0732">Signal</keyword>
<feature type="chain" id="PRO_5040789546" description="Lipoprotein LPP20-like domain-containing protein" evidence="1">
    <location>
        <begin position="21"/>
        <end position="178"/>
    </location>
</feature>
<evidence type="ECO:0000256" key="1">
    <source>
        <dbReference type="SAM" id="SignalP"/>
    </source>
</evidence>
<reference evidence="3" key="1">
    <citation type="submission" date="2022-12" db="EMBL/GenBank/DDBJ databases">
        <title>Reference genome sequencing for broad-spectrum identification of bacterial and archaeal isolates by mass spectrometry.</title>
        <authorList>
            <person name="Sekiguchi Y."/>
            <person name="Tourlousse D.M."/>
        </authorList>
    </citation>
    <scope>NUCLEOTIDE SEQUENCE</scope>
    <source>
        <strain evidence="3">10succ1</strain>
    </source>
</reference>
<dbReference type="Gene3D" id="3.10.129.140">
    <property type="entry name" value="Helicobacter TNF-alpha-Inducing protein"/>
    <property type="match status" value="1"/>
</dbReference>
<dbReference type="Proteomes" id="UP001144471">
    <property type="component" value="Unassembled WGS sequence"/>
</dbReference>
<evidence type="ECO:0000259" key="2">
    <source>
        <dbReference type="Pfam" id="PF02169"/>
    </source>
</evidence>
<gene>
    <name evidence="3" type="ORF">PM10SUCC1_14140</name>
</gene>
<dbReference type="AlphaFoldDB" id="A0A9W6GKM3"/>
<sequence length="178" mass="19962">MDMKKIILMFITLILVTACSKVDYTQTEKYPDWVTSPTYEGGIAGVGSAKITELGFDFARKEAMANARADLARQIGIKVNSTIKSYVAKSGIDQNAAVDKVVEEVYQDVVSEDITGSRLEKTWESPEGELFVLMVVDNENIINGTVEAMEEMDDEDLEELKSEKSQDELRQELENFFN</sequence>
<name>A0A9W6GKM3_9FUSO</name>
<protein>
    <recommendedName>
        <fullName evidence="2">Lipoprotein LPP20-like domain-containing protein</fullName>
    </recommendedName>
</protein>
<evidence type="ECO:0000313" key="3">
    <source>
        <dbReference type="EMBL" id="GLI55900.1"/>
    </source>
</evidence>
<feature type="signal peptide" evidence="1">
    <location>
        <begin position="1"/>
        <end position="20"/>
    </location>
</feature>
<dbReference type="PROSITE" id="PS51257">
    <property type="entry name" value="PROKAR_LIPOPROTEIN"/>
    <property type="match status" value="1"/>
</dbReference>
<dbReference type="EMBL" id="BSDY01000005">
    <property type="protein sequence ID" value="GLI55900.1"/>
    <property type="molecule type" value="Genomic_DNA"/>
</dbReference>
<dbReference type="Pfam" id="PF02169">
    <property type="entry name" value="LPP20"/>
    <property type="match status" value="1"/>
</dbReference>
<keyword evidence="4" id="KW-1185">Reference proteome</keyword>
<dbReference type="InterPro" id="IPR024952">
    <property type="entry name" value="LPP20-like_dom"/>
</dbReference>
<evidence type="ECO:0000313" key="4">
    <source>
        <dbReference type="Proteomes" id="UP001144471"/>
    </source>
</evidence>
<comment type="caution">
    <text evidence="3">The sequence shown here is derived from an EMBL/GenBank/DDBJ whole genome shotgun (WGS) entry which is preliminary data.</text>
</comment>
<feature type="domain" description="Lipoprotein LPP20-like" evidence="2">
    <location>
        <begin position="31"/>
        <end position="137"/>
    </location>
</feature>
<organism evidence="3 4">
    <name type="scientific">Propionigenium maris DSM 9537</name>
    <dbReference type="NCBI Taxonomy" id="1123000"/>
    <lineage>
        <taxon>Bacteria</taxon>
        <taxon>Fusobacteriati</taxon>
        <taxon>Fusobacteriota</taxon>
        <taxon>Fusobacteriia</taxon>
        <taxon>Fusobacteriales</taxon>
        <taxon>Fusobacteriaceae</taxon>
        <taxon>Propionigenium</taxon>
    </lineage>
</organism>
<accession>A0A9W6GKM3</accession>